<dbReference type="Proteomes" id="UP000251088">
    <property type="component" value="Unassembled WGS sequence"/>
</dbReference>
<dbReference type="EMBL" id="UAWN01000005">
    <property type="protein sequence ID" value="SQC09503.1"/>
    <property type="molecule type" value="Genomic_DNA"/>
</dbReference>
<accession>A0A2X3C8G2</accession>
<sequence length="89" mass="9544">MRQLRHFVAVGAVDTHLAVALFVFGQADGGFPLFALQTAMQNKRILLVADHSANLQTAKCPAVAKRVDSFQHAGFAAAVRANQEVKAGR</sequence>
<gene>
    <name evidence="1" type="ORF">NCTC9128_01469</name>
</gene>
<organism evidence="1 2">
    <name type="scientific">Klebsiella pneumoniae</name>
    <dbReference type="NCBI Taxonomy" id="573"/>
    <lineage>
        <taxon>Bacteria</taxon>
        <taxon>Pseudomonadati</taxon>
        <taxon>Pseudomonadota</taxon>
        <taxon>Gammaproteobacteria</taxon>
        <taxon>Enterobacterales</taxon>
        <taxon>Enterobacteriaceae</taxon>
        <taxon>Klebsiella/Raoultella group</taxon>
        <taxon>Klebsiella</taxon>
        <taxon>Klebsiella pneumoniae complex</taxon>
    </lineage>
</organism>
<evidence type="ECO:0000313" key="1">
    <source>
        <dbReference type="EMBL" id="SQC09503.1"/>
    </source>
</evidence>
<reference evidence="1 2" key="1">
    <citation type="submission" date="2018-06" db="EMBL/GenBank/DDBJ databases">
        <authorList>
            <consortium name="Pathogen Informatics"/>
            <person name="Doyle S."/>
        </authorList>
    </citation>
    <scope>NUCLEOTIDE SEQUENCE [LARGE SCALE GENOMIC DNA]</scope>
    <source>
        <strain evidence="1 2">NCTC9128</strain>
    </source>
</reference>
<protein>
    <submittedName>
        <fullName evidence="1">Uncharacterized protein</fullName>
    </submittedName>
</protein>
<evidence type="ECO:0000313" key="2">
    <source>
        <dbReference type="Proteomes" id="UP000251088"/>
    </source>
</evidence>
<name>A0A2X3C8G2_KLEPN</name>
<dbReference type="AlphaFoldDB" id="A0A2X3C8G2"/>
<proteinExistence type="predicted"/>